<sequence>MALQVRRYQKRAGCLAVCWCTGLEIDEPVVEILQSSRWL</sequence>
<gene>
    <name evidence="1" type="ORF">ASZ90_009243</name>
</gene>
<comment type="caution">
    <text evidence="1">The sequence shown here is derived from an EMBL/GenBank/DDBJ whole genome shotgun (WGS) entry which is preliminary data.</text>
</comment>
<accession>A0A0W8FJL2</accession>
<evidence type="ECO:0000313" key="1">
    <source>
        <dbReference type="EMBL" id="KUG21012.1"/>
    </source>
</evidence>
<proteinExistence type="predicted"/>
<dbReference type="AlphaFoldDB" id="A0A0W8FJL2"/>
<organism evidence="1">
    <name type="scientific">hydrocarbon metagenome</name>
    <dbReference type="NCBI Taxonomy" id="938273"/>
    <lineage>
        <taxon>unclassified sequences</taxon>
        <taxon>metagenomes</taxon>
        <taxon>ecological metagenomes</taxon>
    </lineage>
</organism>
<protein>
    <submittedName>
        <fullName evidence="1">Uncharacterized protein</fullName>
    </submittedName>
</protein>
<reference evidence="1" key="1">
    <citation type="journal article" date="2015" name="Proc. Natl. Acad. Sci. U.S.A.">
        <title>Networks of energetic and metabolic interactions define dynamics in microbial communities.</title>
        <authorList>
            <person name="Embree M."/>
            <person name="Liu J.K."/>
            <person name="Al-Bassam M.M."/>
            <person name="Zengler K."/>
        </authorList>
    </citation>
    <scope>NUCLEOTIDE SEQUENCE</scope>
</reference>
<name>A0A0W8FJL2_9ZZZZ</name>
<dbReference type="EMBL" id="LNQE01001114">
    <property type="protein sequence ID" value="KUG21012.1"/>
    <property type="molecule type" value="Genomic_DNA"/>
</dbReference>